<name>A0A4Y2JTE6_ARAVE</name>
<evidence type="ECO:0000313" key="2">
    <source>
        <dbReference type="EMBL" id="GBM92749.1"/>
    </source>
</evidence>
<keyword evidence="3" id="KW-1185">Reference proteome</keyword>
<reference evidence="2 3" key="1">
    <citation type="journal article" date="2019" name="Sci. Rep.">
        <title>Orb-weaving spider Araneus ventricosus genome elucidates the spidroin gene catalogue.</title>
        <authorList>
            <person name="Kono N."/>
            <person name="Nakamura H."/>
            <person name="Ohtoshi R."/>
            <person name="Moran D.A.P."/>
            <person name="Shinohara A."/>
            <person name="Yoshida Y."/>
            <person name="Fujiwara M."/>
            <person name="Mori M."/>
            <person name="Tomita M."/>
            <person name="Arakawa K."/>
        </authorList>
    </citation>
    <scope>NUCLEOTIDE SEQUENCE [LARGE SCALE GENOMIC DNA]</scope>
</reference>
<dbReference type="EMBL" id="BGPR01003817">
    <property type="protein sequence ID" value="GBM92749.1"/>
    <property type="molecule type" value="Genomic_DNA"/>
</dbReference>
<accession>A0A4Y2JTE6</accession>
<feature type="region of interest" description="Disordered" evidence="1">
    <location>
        <begin position="18"/>
        <end position="43"/>
    </location>
</feature>
<comment type="caution">
    <text evidence="2">The sequence shown here is derived from an EMBL/GenBank/DDBJ whole genome shotgun (WGS) entry which is preliminary data.</text>
</comment>
<dbReference type="AlphaFoldDB" id="A0A4Y2JTE6"/>
<proteinExistence type="predicted"/>
<protein>
    <submittedName>
        <fullName evidence="2">Uncharacterized protein</fullName>
    </submittedName>
</protein>
<sequence length="104" mass="11859">MDDNPRYGCREICQATRRRNRANGRNSTDHSPTRGLPSRTPWEQSLMNSERFLGSALTSPRLIPPEIRCVCMPGLLHVRPGKHIRFVSGKSLETNADKRLAKCW</sequence>
<gene>
    <name evidence="2" type="ORF">AVEN_121844_1</name>
</gene>
<organism evidence="2 3">
    <name type="scientific">Araneus ventricosus</name>
    <name type="common">Orbweaver spider</name>
    <name type="synonym">Epeira ventricosa</name>
    <dbReference type="NCBI Taxonomy" id="182803"/>
    <lineage>
        <taxon>Eukaryota</taxon>
        <taxon>Metazoa</taxon>
        <taxon>Ecdysozoa</taxon>
        <taxon>Arthropoda</taxon>
        <taxon>Chelicerata</taxon>
        <taxon>Arachnida</taxon>
        <taxon>Araneae</taxon>
        <taxon>Araneomorphae</taxon>
        <taxon>Entelegynae</taxon>
        <taxon>Araneoidea</taxon>
        <taxon>Araneidae</taxon>
        <taxon>Araneus</taxon>
    </lineage>
</organism>
<dbReference type="Proteomes" id="UP000499080">
    <property type="component" value="Unassembled WGS sequence"/>
</dbReference>
<evidence type="ECO:0000313" key="3">
    <source>
        <dbReference type="Proteomes" id="UP000499080"/>
    </source>
</evidence>
<evidence type="ECO:0000256" key="1">
    <source>
        <dbReference type="SAM" id="MobiDB-lite"/>
    </source>
</evidence>